<protein>
    <submittedName>
        <fullName evidence="1">Uncharacterized protein</fullName>
    </submittedName>
</protein>
<accession>A0A9D2S4W1</accession>
<name>A0A9D2S4W1_9FIRM</name>
<dbReference type="Proteomes" id="UP000824208">
    <property type="component" value="Unassembled WGS sequence"/>
</dbReference>
<dbReference type="InterPro" id="IPR017016">
    <property type="entry name" value="UCP033595"/>
</dbReference>
<reference evidence="1" key="2">
    <citation type="submission" date="2021-04" db="EMBL/GenBank/DDBJ databases">
        <authorList>
            <person name="Gilroy R."/>
        </authorList>
    </citation>
    <scope>NUCLEOTIDE SEQUENCE</scope>
    <source>
        <strain evidence="1">CHK189-11263</strain>
    </source>
</reference>
<comment type="caution">
    <text evidence="1">The sequence shown here is derived from an EMBL/GenBank/DDBJ whole genome shotgun (WGS) entry which is preliminary data.</text>
</comment>
<evidence type="ECO:0000313" key="2">
    <source>
        <dbReference type="Proteomes" id="UP000824208"/>
    </source>
</evidence>
<organism evidence="1 2">
    <name type="scientific">Candidatus Flavonifractor intestinipullorum</name>
    <dbReference type="NCBI Taxonomy" id="2838587"/>
    <lineage>
        <taxon>Bacteria</taxon>
        <taxon>Bacillati</taxon>
        <taxon>Bacillota</taxon>
        <taxon>Clostridia</taxon>
        <taxon>Eubacteriales</taxon>
        <taxon>Oscillospiraceae</taxon>
        <taxon>Flavonifractor</taxon>
    </lineage>
</organism>
<reference evidence="1" key="1">
    <citation type="journal article" date="2021" name="PeerJ">
        <title>Extensive microbial diversity within the chicken gut microbiome revealed by metagenomics and culture.</title>
        <authorList>
            <person name="Gilroy R."/>
            <person name="Ravi A."/>
            <person name="Getino M."/>
            <person name="Pursley I."/>
            <person name="Horton D.L."/>
            <person name="Alikhan N.F."/>
            <person name="Baker D."/>
            <person name="Gharbi K."/>
            <person name="Hall N."/>
            <person name="Watson M."/>
            <person name="Adriaenssens E.M."/>
            <person name="Foster-Nyarko E."/>
            <person name="Jarju S."/>
            <person name="Secka A."/>
            <person name="Antonio M."/>
            <person name="Oren A."/>
            <person name="Chaudhuri R.R."/>
            <person name="La Ragione R."/>
            <person name="Hildebrand F."/>
            <person name="Pallen M.J."/>
        </authorList>
    </citation>
    <scope>NUCLEOTIDE SEQUENCE</scope>
    <source>
        <strain evidence="1">CHK189-11263</strain>
    </source>
</reference>
<evidence type="ECO:0000313" key="1">
    <source>
        <dbReference type="EMBL" id="HJB57058.1"/>
    </source>
</evidence>
<gene>
    <name evidence="1" type="ORF">H9714_05865</name>
</gene>
<proteinExistence type="predicted"/>
<sequence>MRELYIGRKEAEGEEGNKYRFDYYILIDQVTVEGDFFCESYGIKILSPDTREAAEIPNITVSISRIDDLAERMLRNGVSPVTARDVVEDWL</sequence>
<dbReference type="AlphaFoldDB" id="A0A9D2S4W1"/>
<dbReference type="Pfam" id="PF20124">
    <property type="entry name" value="DUF6514"/>
    <property type="match status" value="1"/>
</dbReference>
<dbReference type="EMBL" id="DWYC01000053">
    <property type="protein sequence ID" value="HJB57058.1"/>
    <property type="molecule type" value="Genomic_DNA"/>
</dbReference>